<dbReference type="SUPFAM" id="SSF53335">
    <property type="entry name" value="S-adenosyl-L-methionine-dependent methyltransferases"/>
    <property type="match status" value="1"/>
</dbReference>
<gene>
    <name evidence="1" type="ORF">NE857_33715</name>
</gene>
<dbReference type="GO" id="GO:0008168">
    <property type="term" value="F:methyltransferase activity"/>
    <property type="evidence" value="ECO:0007669"/>
    <property type="project" value="UniProtKB-KW"/>
</dbReference>
<proteinExistence type="predicted"/>
<keyword evidence="1" id="KW-0489">Methyltransferase</keyword>
<geneLocation type="plasmid" evidence="1 2">
    <name>unnamed1</name>
</geneLocation>
<reference evidence="1" key="1">
    <citation type="submission" date="2022-06" db="EMBL/GenBank/DDBJ databases">
        <authorList>
            <person name="Ping M."/>
        </authorList>
    </citation>
    <scope>NUCLEOTIDE SEQUENCE</scope>
    <source>
        <strain evidence="1">JCM11759T</strain>
        <plasmid evidence="1">unnamed1</plasmid>
    </source>
</reference>
<dbReference type="Proteomes" id="UP001055940">
    <property type="component" value="Plasmid unnamed1"/>
</dbReference>
<sequence length="240" mass="25645">MTSARVHDYLSAGKDNFAADRQVAEKMLTADPAQLAMVDASRSRIRQAVVEMATSGIDQFADLGCGLPRMDQRGLHDLVQTITPGAAVVYIDHDLHAAVTTRAHYRHEVVSVVDGDLRDPTKLLSDPEIVARLDLRRPIGLVCALTLPHLLDDEVTALCAALAAVVPPRSQMVITHPSGAHAQAAADAYRHGTAEHGAEDFAVARSPYVLESLLEGWSATTTSEAVGPLSDLLTVTATRT</sequence>
<accession>A0ABY5DJD3</accession>
<evidence type="ECO:0000313" key="2">
    <source>
        <dbReference type="Proteomes" id="UP001055940"/>
    </source>
</evidence>
<dbReference type="RefSeq" id="WP_254422244.1">
    <property type="nucleotide sequence ID" value="NZ_BAAAJB010000040.1"/>
</dbReference>
<evidence type="ECO:0000313" key="1">
    <source>
        <dbReference type="EMBL" id="USY23590.1"/>
    </source>
</evidence>
<organism evidence="1 2">
    <name type="scientific">Nocardiopsis exhalans</name>
    <dbReference type="NCBI Taxonomy" id="163604"/>
    <lineage>
        <taxon>Bacteria</taxon>
        <taxon>Bacillati</taxon>
        <taxon>Actinomycetota</taxon>
        <taxon>Actinomycetes</taxon>
        <taxon>Streptosporangiales</taxon>
        <taxon>Nocardiopsidaceae</taxon>
        <taxon>Nocardiopsis</taxon>
    </lineage>
</organism>
<dbReference type="GO" id="GO:0032259">
    <property type="term" value="P:methylation"/>
    <property type="evidence" value="ECO:0007669"/>
    <property type="project" value="UniProtKB-KW"/>
</dbReference>
<dbReference type="InterPro" id="IPR029063">
    <property type="entry name" value="SAM-dependent_MTases_sf"/>
</dbReference>
<name>A0ABY5DJD3_9ACTN</name>
<dbReference type="Pfam" id="PF04672">
    <property type="entry name" value="Methyltransf_19"/>
    <property type="match status" value="1"/>
</dbReference>
<keyword evidence="1" id="KW-0614">Plasmid</keyword>
<keyword evidence="2" id="KW-1185">Reference proteome</keyword>
<protein>
    <submittedName>
        <fullName evidence="1">SAM-dependent methyltransferase</fullName>
    </submittedName>
</protein>
<keyword evidence="1" id="KW-0808">Transferase</keyword>
<dbReference type="Gene3D" id="3.40.50.150">
    <property type="entry name" value="Vaccinia Virus protein VP39"/>
    <property type="match status" value="1"/>
</dbReference>
<dbReference type="EMBL" id="CP099838">
    <property type="protein sequence ID" value="USY23590.1"/>
    <property type="molecule type" value="Genomic_DNA"/>
</dbReference>
<dbReference type="InterPro" id="IPR006764">
    <property type="entry name" value="SAM_dep_MeTrfase_SAV2177_type"/>
</dbReference>